<organism evidence="4 5">
    <name type="scientific">Rhodococcus oryzae</name>
    <dbReference type="NCBI Taxonomy" id="2571143"/>
    <lineage>
        <taxon>Bacteria</taxon>
        <taxon>Bacillati</taxon>
        <taxon>Actinomycetota</taxon>
        <taxon>Actinomycetes</taxon>
        <taxon>Mycobacteriales</taxon>
        <taxon>Nocardiaceae</taxon>
        <taxon>Rhodococcus</taxon>
    </lineage>
</organism>
<dbReference type="PRINTS" id="PR00385">
    <property type="entry name" value="P450"/>
</dbReference>
<evidence type="ECO:0000256" key="1">
    <source>
        <dbReference type="ARBA" id="ARBA00001971"/>
    </source>
</evidence>
<gene>
    <name evidence="4" type="ORF">FCG67_19020</name>
</gene>
<comment type="similarity">
    <text evidence="2 3">Belongs to the cytochrome P450 family.</text>
</comment>
<dbReference type="InterPro" id="IPR002401">
    <property type="entry name" value="Cyt_P450_E_grp-I"/>
</dbReference>
<evidence type="ECO:0000256" key="2">
    <source>
        <dbReference type="ARBA" id="ARBA00010617"/>
    </source>
</evidence>
<dbReference type="PANTHER" id="PTHR24305:SF166">
    <property type="entry name" value="CYTOCHROME P450 12A4, MITOCHONDRIAL-RELATED"/>
    <property type="match status" value="1"/>
</dbReference>
<keyword evidence="3" id="KW-0349">Heme</keyword>
<keyword evidence="3" id="KW-0479">Metal-binding</keyword>
<dbReference type="InterPro" id="IPR036396">
    <property type="entry name" value="Cyt_P450_sf"/>
</dbReference>
<dbReference type="Gene3D" id="1.10.630.10">
    <property type="entry name" value="Cytochrome P450"/>
    <property type="match status" value="1"/>
</dbReference>
<dbReference type="RefSeq" id="WP_136911247.1">
    <property type="nucleotide sequence ID" value="NZ_SUMD01000009.1"/>
</dbReference>
<name>A0ABY2RGP3_9NOCA</name>
<comment type="caution">
    <text evidence="4">The sequence shown here is derived from an EMBL/GenBank/DDBJ whole genome shotgun (WGS) entry which is preliminary data.</text>
</comment>
<dbReference type="PROSITE" id="PS00086">
    <property type="entry name" value="CYTOCHROME_P450"/>
    <property type="match status" value="1"/>
</dbReference>
<keyword evidence="3" id="KW-0408">Iron</keyword>
<dbReference type="InterPro" id="IPR001128">
    <property type="entry name" value="Cyt_P450"/>
</dbReference>
<evidence type="ECO:0000313" key="4">
    <source>
        <dbReference type="EMBL" id="TJZ76099.1"/>
    </source>
</evidence>
<dbReference type="EMBL" id="SUMD01000009">
    <property type="protein sequence ID" value="TJZ76099.1"/>
    <property type="molecule type" value="Genomic_DNA"/>
</dbReference>
<evidence type="ECO:0000313" key="5">
    <source>
        <dbReference type="Proteomes" id="UP000305109"/>
    </source>
</evidence>
<keyword evidence="3" id="KW-0503">Monooxygenase</keyword>
<dbReference type="Proteomes" id="UP000305109">
    <property type="component" value="Unassembled WGS sequence"/>
</dbReference>
<reference evidence="4 5" key="1">
    <citation type="submission" date="2019-04" db="EMBL/GenBank/DDBJ databases">
        <title>Rhodococcus oryzae sp. nov., a novel actinomycete isolated from rhizosphere soil of rice (Oryza sativa L.).</title>
        <authorList>
            <person name="Li C."/>
        </authorList>
    </citation>
    <scope>NUCLEOTIDE SEQUENCE [LARGE SCALE GENOMIC DNA]</scope>
    <source>
        <strain evidence="4 5">NEAU-CX67</strain>
    </source>
</reference>
<dbReference type="Pfam" id="PF00067">
    <property type="entry name" value="p450"/>
    <property type="match status" value="1"/>
</dbReference>
<dbReference type="InterPro" id="IPR017972">
    <property type="entry name" value="Cyt_P450_CS"/>
</dbReference>
<sequence>METRPIPHPPRRIPLLGDILGMDRDAPSQGTLRQHRRLGPIYQRVIVGTTLTFVTGAELVEEINDEKRFRKHVGRPLAKLRTLVSDGLFTAFHHEPSWSKAHNILMPGFTRDAMRGYHQTMLETTRELITRWDEHATAEFVDVPAEMSKLTLEMIGRAGFGYSFDSFGRAHGDQEDPFVGAMLRALRHAEQTAIPIPFRGLFAGKAERQNDADIAYVASVVDEVIAERRANGSGATGDVGETRRPDLLDLMLDSADPETGERLDEVNIRNQVLTFLVAGHETSANALAFALHFLAQNPEIAARARAEVESLWPGADQPEVSFEQVAKLRYVRRVVDETMRLWPTAPGYFREAVADTTIGGDGDGGGYGFAENDWAFVLVLGLHRDPVWGPDVESFDPDRFLPENVRARPGHVYKPFGTGLRACIGRQFALHEMVLALALLVHRYDLEPEPGYELTVKEQLTLKPDGFRLRVRRRVSP</sequence>
<accession>A0ABY2RGP3</accession>
<proteinExistence type="inferred from homology"/>
<dbReference type="PRINTS" id="PR00463">
    <property type="entry name" value="EP450I"/>
</dbReference>
<keyword evidence="5" id="KW-1185">Reference proteome</keyword>
<dbReference type="InterPro" id="IPR050121">
    <property type="entry name" value="Cytochrome_P450_monoxygenase"/>
</dbReference>
<protein>
    <submittedName>
        <fullName evidence="4">Cytochrome P450</fullName>
    </submittedName>
</protein>
<dbReference type="CDD" id="cd11068">
    <property type="entry name" value="CYP120A1"/>
    <property type="match status" value="1"/>
</dbReference>
<keyword evidence="3" id="KW-0560">Oxidoreductase</keyword>
<comment type="cofactor">
    <cofactor evidence="1">
        <name>heme</name>
        <dbReference type="ChEBI" id="CHEBI:30413"/>
    </cofactor>
</comment>
<evidence type="ECO:0000256" key="3">
    <source>
        <dbReference type="RuleBase" id="RU000461"/>
    </source>
</evidence>
<dbReference type="PANTHER" id="PTHR24305">
    <property type="entry name" value="CYTOCHROME P450"/>
    <property type="match status" value="1"/>
</dbReference>
<dbReference type="SUPFAM" id="SSF48264">
    <property type="entry name" value="Cytochrome P450"/>
    <property type="match status" value="1"/>
</dbReference>